<protein>
    <submittedName>
        <fullName evidence="2">Uncharacterized protein</fullName>
    </submittedName>
</protein>
<dbReference type="KEGG" id="ffu:CLAFUR5_07206"/>
<organism evidence="2 3">
    <name type="scientific">Passalora fulva</name>
    <name type="common">Tomato leaf mold</name>
    <name type="synonym">Cladosporium fulvum</name>
    <dbReference type="NCBI Taxonomy" id="5499"/>
    <lineage>
        <taxon>Eukaryota</taxon>
        <taxon>Fungi</taxon>
        <taxon>Dikarya</taxon>
        <taxon>Ascomycota</taxon>
        <taxon>Pezizomycotina</taxon>
        <taxon>Dothideomycetes</taxon>
        <taxon>Dothideomycetidae</taxon>
        <taxon>Mycosphaerellales</taxon>
        <taxon>Mycosphaerellaceae</taxon>
        <taxon>Fulvia</taxon>
    </lineage>
</organism>
<dbReference type="OMA" id="NWQTTYE"/>
<evidence type="ECO:0000313" key="3">
    <source>
        <dbReference type="Proteomes" id="UP000756132"/>
    </source>
</evidence>
<dbReference type="RefSeq" id="XP_047763586.1">
    <property type="nucleotide sequence ID" value="XM_047906354.1"/>
</dbReference>
<dbReference type="GeneID" id="71987084"/>
<accession>A0A9Q8PB36</accession>
<reference evidence="2" key="2">
    <citation type="journal article" date="2022" name="Microb. Genom.">
        <title>A chromosome-scale genome assembly of the tomato pathogen Cladosporium fulvum reveals a compartmentalized genome architecture and the presence of a dispensable chromosome.</title>
        <authorList>
            <person name="Zaccaron A.Z."/>
            <person name="Chen L.H."/>
            <person name="Samaras A."/>
            <person name="Stergiopoulos I."/>
        </authorList>
    </citation>
    <scope>NUCLEOTIDE SEQUENCE</scope>
    <source>
        <strain evidence="2">Race5_Kim</strain>
    </source>
</reference>
<sequence length="106" mass="11601">MLLSPLPTLVLSLLLATNTLANLHSYGVCVKDRVQQPIGGTAGSVSYTWSDDYTILAAETECACNYYKARNTGSEQWDTCPDCTYNGLECQSDGWHIGGNEVSERF</sequence>
<evidence type="ECO:0000313" key="2">
    <source>
        <dbReference type="EMBL" id="UJO19220.1"/>
    </source>
</evidence>
<evidence type="ECO:0000256" key="1">
    <source>
        <dbReference type="SAM" id="SignalP"/>
    </source>
</evidence>
<dbReference type="EMBL" id="CP090168">
    <property type="protein sequence ID" value="UJO19220.1"/>
    <property type="molecule type" value="Genomic_DNA"/>
</dbReference>
<proteinExistence type="predicted"/>
<dbReference type="Proteomes" id="UP000756132">
    <property type="component" value="Chromosome 6"/>
</dbReference>
<feature type="chain" id="PRO_5040108107" evidence="1">
    <location>
        <begin position="22"/>
        <end position="106"/>
    </location>
</feature>
<feature type="signal peptide" evidence="1">
    <location>
        <begin position="1"/>
        <end position="21"/>
    </location>
</feature>
<name>A0A9Q8PB36_PASFU</name>
<gene>
    <name evidence="2" type="ORF">CLAFUR5_07206</name>
</gene>
<keyword evidence="1" id="KW-0732">Signal</keyword>
<dbReference type="OrthoDB" id="3489571at2759"/>
<keyword evidence="3" id="KW-1185">Reference proteome</keyword>
<dbReference type="AlphaFoldDB" id="A0A9Q8PB36"/>
<reference evidence="2" key="1">
    <citation type="submission" date="2021-12" db="EMBL/GenBank/DDBJ databases">
        <authorList>
            <person name="Zaccaron A."/>
            <person name="Stergiopoulos I."/>
        </authorList>
    </citation>
    <scope>NUCLEOTIDE SEQUENCE</scope>
    <source>
        <strain evidence="2">Race5_Kim</strain>
    </source>
</reference>